<dbReference type="AlphaFoldDB" id="A0AAN9SK61"/>
<organism evidence="1 2">
    <name type="scientific">Psophocarpus tetragonolobus</name>
    <name type="common">Winged bean</name>
    <name type="synonym">Dolichos tetragonolobus</name>
    <dbReference type="NCBI Taxonomy" id="3891"/>
    <lineage>
        <taxon>Eukaryota</taxon>
        <taxon>Viridiplantae</taxon>
        <taxon>Streptophyta</taxon>
        <taxon>Embryophyta</taxon>
        <taxon>Tracheophyta</taxon>
        <taxon>Spermatophyta</taxon>
        <taxon>Magnoliopsida</taxon>
        <taxon>eudicotyledons</taxon>
        <taxon>Gunneridae</taxon>
        <taxon>Pentapetalae</taxon>
        <taxon>rosids</taxon>
        <taxon>fabids</taxon>
        <taxon>Fabales</taxon>
        <taxon>Fabaceae</taxon>
        <taxon>Papilionoideae</taxon>
        <taxon>50 kb inversion clade</taxon>
        <taxon>NPAAA clade</taxon>
        <taxon>indigoferoid/millettioid clade</taxon>
        <taxon>Phaseoleae</taxon>
        <taxon>Psophocarpus</taxon>
    </lineage>
</organism>
<keyword evidence="2" id="KW-1185">Reference proteome</keyword>
<accession>A0AAN9SK61</accession>
<dbReference type="EMBL" id="JAYMYS010000004">
    <property type="protein sequence ID" value="KAK7397431.1"/>
    <property type="molecule type" value="Genomic_DNA"/>
</dbReference>
<reference evidence="1 2" key="1">
    <citation type="submission" date="2024-01" db="EMBL/GenBank/DDBJ databases">
        <title>The genomes of 5 underutilized Papilionoideae crops provide insights into root nodulation and disease resistanc.</title>
        <authorList>
            <person name="Jiang F."/>
        </authorList>
    </citation>
    <scope>NUCLEOTIDE SEQUENCE [LARGE SCALE GENOMIC DNA]</scope>
    <source>
        <strain evidence="1">DUOXIRENSHENG_FW03</strain>
        <tissue evidence="1">Leaves</tissue>
    </source>
</reference>
<name>A0AAN9SK61_PSOTE</name>
<evidence type="ECO:0000313" key="2">
    <source>
        <dbReference type="Proteomes" id="UP001386955"/>
    </source>
</evidence>
<protein>
    <submittedName>
        <fullName evidence="1">Uncharacterized protein</fullName>
    </submittedName>
</protein>
<gene>
    <name evidence="1" type="ORF">VNO78_18603</name>
</gene>
<dbReference type="Proteomes" id="UP001386955">
    <property type="component" value="Unassembled WGS sequence"/>
</dbReference>
<comment type="caution">
    <text evidence="1">The sequence shown here is derived from an EMBL/GenBank/DDBJ whole genome shotgun (WGS) entry which is preliminary data.</text>
</comment>
<sequence length="121" mass="12969">MLLTALFVKLGNPLTLDPFSATLACDPQLSYPFHLIFLEKHNVVGLTSSKLNKLAIFAINQGEINIFVTGRVLGEYTPTIVDGDAPQVTSTISFAFISAASTDTNSLPPCGCSLRHPCCLL</sequence>
<proteinExistence type="predicted"/>
<evidence type="ECO:0000313" key="1">
    <source>
        <dbReference type="EMBL" id="KAK7397431.1"/>
    </source>
</evidence>